<dbReference type="AlphaFoldDB" id="A0AA38NV80"/>
<accession>A0AA38NV80</accession>
<evidence type="ECO:0008006" key="3">
    <source>
        <dbReference type="Google" id="ProtNLM"/>
    </source>
</evidence>
<proteinExistence type="predicted"/>
<dbReference type="EMBL" id="MU807652">
    <property type="protein sequence ID" value="KAJ3831245.1"/>
    <property type="molecule type" value="Genomic_DNA"/>
</dbReference>
<gene>
    <name evidence="1" type="ORF">F5878DRAFT_647806</name>
</gene>
<evidence type="ECO:0000313" key="1">
    <source>
        <dbReference type="EMBL" id="KAJ3831245.1"/>
    </source>
</evidence>
<keyword evidence="2" id="KW-1185">Reference proteome</keyword>
<dbReference type="Proteomes" id="UP001163846">
    <property type="component" value="Unassembled WGS sequence"/>
</dbReference>
<name>A0AA38NV80_9AGAR</name>
<reference evidence="1" key="1">
    <citation type="submission" date="2022-08" db="EMBL/GenBank/DDBJ databases">
        <authorList>
            <consortium name="DOE Joint Genome Institute"/>
            <person name="Min B."/>
            <person name="Riley R."/>
            <person name="Sierra-Patev S."/>
            <person name="Naranjo-Ortiz M."/>
            <person name="Looney B."/>
            <person name="Konkel Z."/>
            <person name="Slot J.C."/>
            <person name="Sakamoto Y."/>
            <person name="Steenwyk J.L."/>
            <person name="Rokas A."/>
            <person name="Carro J."/>
            <person name="Camarero S."/>
            <person name="Ferreira P."/>
            <person name="Molpeceres G."/>
            <person name="Ruiz-Duenas F.J."/>
            <person name="Serrano A."/>
            <person name="Henrissat B."/>
            <person name="Drula E."/>
            <person name="Hughes K.W."/>
            <person name="Mata J.L."/>
            <person name="Ishikawa N.K."/>
            <person name="Vargas-Isla R."/>
            <person name="Ushijima S."/>
            <person name="Smith C.A."/>
            <person name="Ahrendt S."/>
            <person name="Andreopoulos W."/>
            <person name="He G."/>
            <person name="Labutti K."/>
            <person name="Lipzen A."/>
            <person name="Ng V."/>
            <person name="Sandor L."/>
            <person name="Barry K."/>
            <person name="Martinez A.T."/>
            <person name="Xiao Y."/>
            <person name="Gibbons J.G."/>
            <person name="Terashima K."/>
            <person name="Hibbett D.S."/>
            <person name="Grigoriev I.V."/>
        </authorList>
    </citation>
    <scope>NUCLEOTIDE SEQUENCE</scope>
    <source>
        <strain evidence="1">TFB9207</strain>
    </source>
</reference>
<organism evidence="1 2">
    <name type="scientific">Lentinula raphanica</name>
    <dbReference type="NCBI Taxonomy" id="153919"/>
    <lineage>
        <taxon>Eukaryota</taxon>
        <taxon>Fungi</taxon>
        <taxon>Dikarya</taxon>
        <taxon>Basidiomycota</taxon>
        <taxon>Agaricomycotina</taxon>
        <taxon>Agaricomycetes</taxon>
        <taxon>Agaricomycetidae</taxon>
        <taxon>Agaricales</taxon>
        <taxon>Marasmiineae</taxon>
        <taxon>Omphalotaceae</taxon>
        <taxon>Lentinula</taxon>
    </lineage>
</organism>
<evidence type="ECO:0000313" key="2">
    <source>
        <dbReference type="Proteomes" id="UP001163846"/>
    </source>
</evidence>
<protein>
    <recommendedName>
        <fullName evidence="3">BTB domain-containing protein</fullName>
    </recommendedName>
</protein>
<sequence>MASYSMDIDFCSDNLMFMRFHPSFLYEPGSVILRSEDDWCFALNPDNLLTATGHRTLDASCSMIPGVADVPYPSHILEVLFWCIYPRPFPCLDAMNFDQLMLFGKAANHFCIHSAVALSLAFLKKHVHQHPKDLLAFAVQCGYDCLIKEVASTEFLNAPLIEVAGVLPDSLFKAWCLYRDSKANRPAECLTQ</sequence>
<comment type="caution">
    <text evidence="1">The sequence shown here is derived from an EMBL/GenBank/DDBJ whole genome shotgun (WGS) entry which is preliminary data.</text>
</comment>